<evidence type="ECO:0000256" key="3">
    <source>
        <dbReference type="ARBA" id="ARBA00022614"/>
    </source>
</evidence>
<protein>
    <recommendedName>
        <fullName evidence="2">RING-type E3 ubiquitin transferase</fullName>
        <ecNumber evidence="2">2.3.2.27</ecNumber>
    </recommendedName>
</protein>
<dbReference type="EMBL" id="VOIW01000006">
    <property type="protein sequence ID" value="MRJ39298.1"/>
    <property type="molecule type" value="Genomic_DNA"/>
</dbReference>
<evidence type="ECO:0000259" key="8">
    <source>
        <dbReference type="PROSITE" id="PS52053"/>
    </source>
</evidence>
<keyword evidence="4" id="KW-0677">Repeat</keyword>
<dbReference type="InterPro" id="IPR050216">
    <property type="entry name" value="LRR_domain-containing"/>
</dbReference>
<keyword evidence="6" id="KW-0833">Ubl conjugation pathway</keyword>
<accession>A0A5P1DIJ7</accession>
<dbReference type="PANTHER" id="PTHR48051:SF1">
    <property type="entry name" value="RAS SUPPRESSOR PROTEIN 1"/>
    <property type="match status" value="1"/>
</dbReference>
<dbReference type="GO" id="GO:0016567">
    <property type="term" value="P:protein ubiquitination"/>
    <property type="evidence" value="ECO:0007669"/>
    <property type="project" value="InterPro"/>
</dbReference>
<comment type="caution">
    <text evidence="10">The sequence shown here is derived from an EMBL/GenBank/DDBJ whole genome shotgun (WGS) entry which is preliminary data.</text>
</comment>
<evidence type="ECO:0000313" key="10">
    <source>
        <dbReference type="EMBL" id="MRJ39298.1"/>
    </source>
</evidence>
<sequence length="2409" mass="266279">MSDLSPDSTVAKPPAATLSIHGDFLEKAVPQWLIDATPARRLALKHSTAVLPDWYINASPEQRKTVTASIKASTLAQTRLDKSMATFQDVDTFARPLLLKALKDQYQVNVDVDKTLLCLRRPLAVTVLELEVSSFEFLKLSMLQAALHNFEAWECKSAAYHESSGFVVQAASPDTFEATTLNLTVSQFLTLCRGLDVGAKYQAYLKTFFEPADATAKATLRQRFIASQKAAMRAAADQALLTRDIEPADHRMIVSVINGEVHPRMGDKQVWFNDMGLMKKRMTGCVAFVIGKKYRYNDEVILYIPQDPEHALKRYTAAQMRQEFKRLFTARDGMQANDASPTAYQRFFSQFVPYAQRGYYYSQFTQAAADSPGGPLTSPWRTIIETVSELSPATHIKELPPASPAKMEPAPDPYIAPSYVTRKGRGPWADNVDLWDYLFEQNRDKVYADARSHAVPTAEVDIKAREAKLAHLLEIGLLGLNMVSMFVPVLGEIMLTVMAGQLLYETLEGSIEWAEGDKRAAKAHLVDVAENLAQLAVMAGVGAAVSRFRAVKPEPVIEHLSPVTLPNGETRLWKPDLSGYESPVALDAGPGPNALGQHQLQGKTYIRQGNKVYEQFFEASTQQWRIKHPSDAAAYQPILQSNGRGAWRHTLERPLEWDRLTLLRRMGHTTEAFSDTELIKVADVSGVSDNALRKMHMDLAPPPPELRDAMRLFKADADTGQVIEQLRGTQPIDDRYLYALPLVAEMPGWPKTRVLEVFEAPGLSGASVKYRSERLPRGATAKAPIRISRADILGGQLPAHILAVLDEQDVVGLLGAQGARVVELRPQEFGKQLTDYALTRKPAIFDSLYAGTEPVSSQVRRLQRACPGLSEAGAEEALAHARPDDLKQLEDAHRVPLTLLEEARWYARQGRQTRAYAGLRSENMASGDSRRLALHCLEKLPGWPDTLRLEVRADSDSGTLLDSIGSESARDKKYLVRKNSRFQAFNARGEALNSLPKQGDNFYASLMHALPDEARRGLGVPQVGQSAELQEKIIEFADRYRSETAPQGQRPKPPVRVNDTRVGYYASGREVDVRANLAARARVIYPELSDAQASAYIRQLQQPGRSDKAIFNLLENRRREYAELASTLDQWVGRPPVALDPFSAAPDNSAYLHRTQVAQLLKAQWRRAPLAKEVPGAERLSIVINEPLPPLMADFAHIRELSVGGRGLSDANADAFLARFPNVSSLSIGESGRVWDPATFGISPLTTVPKAVSEMTQLKHLTFKADASSLASDFSSKLNALTSLQALHIECSGFSPAALNNLDLSALVQLKQLKFDAPHALSQWPAYAENLAQLERLDLANTSIRALPESLYTGHEDLWAGLSLDWSSFTREAFTPAYKYVKDYRGERVHLADLHQMVREYARGELQSLLGPSPLTGALHEKIMTTWNTPVTRFAAIEALAAEYNGLFARFYHPATPASRLRLRSLPWQTGANAHVINALEASWRGAVAQRYELTANVSVLELPAPEFRVDAGSLPVSTVELPQLPAATFSHVRTLRLGWLGESIEQTRGFIRAFSGTQTLELRGHGLTELPIGPGDLPALSRLDLSNNSLVATPAVQTQLNGLSSLEQLNLSHNPLKALDVSEFTHLKALNARASQLQAWPTGAEGLPQLAWLDLRDNQLPTLPSSVLANDALMMKVNLAGNRFLPDGEVALKAARQRVESAQGLPEGALIRFEHQALPAAFPPEETGWSMARYLLPLPGPIEAAEGVAGFAKRLQQLNPALTEDQALQRLEQLRDSGLSDPQIDTQLSAWLRECESLTRQLNGWLYTRDLHAADVSVLAEERQLAAAKISECWQRGVSGDAEAELSLHGLQIDHLPELDLRFQHVRSLDLTGVRFSGQGADGFLNSFPALRKLVLSGNELTALPEAVQHMGQLEQLELAANAFSDPEPLYRQLGGERLRRLDLGHNNLSEFSTSAFSRLEALDLGYNDIAQWPDGALEATDLRTLNLSGNALTTFPDRLLGGSHDQLVTGTNLADNHQLSLNALEQLRHYSDAHQGQGVMGLTREDINLRIAALESDSDIGSGSDSGADSDGDSDDDNDAGAAYEPLEIILDPAGEAGEAALASWLMNTPSALAASRRQLWLQLTQEPGHAPFFHLLSRLRDTPEFRFTRTDLTRRVWEVIEAAASNAQQRETLFAASQTHNTCIDGRTLTFSAMEVLVFEERVLRDVPVHNLRLRGQRLLDLSRQLFRLDQVDTLAERNAQGLDRAEVRLQYRIGMTRGWPDGLDLPGQPTYMAFATPLSGQALNSARALVLAAEESDGFYESLIARDYWLNYLRERYPDAFTTLEQNALRRQDALEDAHSARQPGTESQERYEVELTLLEVELGSVRAQKLLELSRKEVLELSTGTVETSPPRPASPQPGPSWKQ</sequence>
<dbReference type="SUPFAM" id="SSF52058">
    <property type="entry name" value="L domain-like"/>
    <property type="match status" value="2"/>
</dbReference>
<dbReference type="Pfam" id="PF13855">
    <property type="entry name" value="LRR_8"/>
    <property type="match status" value="2"/>
</dbReference>
<feature type="compositionally biased region" description="Acidic residues" evidence="7">
    <location>
        <begin position="2070"/>
        <end position="2081"/>
    </location>
</feature>
<dbReference type="PANTHER" id="PTHR48051">
    <property type="match status" value="1"/>
</dbReference>
<dbReference type="SMART" id="SM00369">
    <property type="entry name" value="LRR_TYP"/>
    <property type="match status" value="8"/>
</dbReference>
<feature type="region of interest" description="Disordered" evidence="7">
    <location>
        <begin position="2386"/>
        <end position="2409"/>
    </location>
</feature>
<dbReference type="InterPro" id="IPR003591">
    <property type="entry name" value="Leu-rich_rpt_typical-subtyp"/>
</dbReference>
<dbReference type="OrthoDB" id="1467561at2"/>
<evidence type="ECO:0000256" key="7">
    <source>
        <dbReference type="SAM" id="MobiDB-lite"/>
    </source>
</evidence>
<keyword evidence="3" id="KW-0433">Leucine-rich repeat</keyword>
<comment type="catalytic activity">
    <reaction evidence="1">
        <text>S-ubiquitinyl-[E2 ubiquitin-conjugating enzyme]-L-cysteine + [acceptor protein]-L-lysine = [E2 ubiquitin-conjugating enzyme]-L-cysteine + N(6)-ubiquitinyl-[acceptor protein]-L-lysine.</text>
        <dbReference type="EC" id="2.3.2.27"/>
    </reaction>
</comment>
<feature type="domain" description="NEL" evidence="8">
    <location>
        <begin position="2099"/>
        <end position="2398"/>
    </location>
</feature>
<feature type="compositionally biased region" description="Pro residues" evidence="7">
    <location>
        <begin position="2395"/>
        <end position="2409"/>
    </location>
</feature>
<dbReference type="InterPro" id="IPR032675">
    <property type="entry name" value="LRR_dom_sf"/>
</dbReference>
<reference evidence="9 12" key="2">
    <citation type="submission" date="2021-01" db="EMBL/GenBank/DDBJ databases">
        <title>Antibiotic resistance and phylogeny of Pseudomonas spp. isolated over three decades from chicken meat in the Norwegian food chain.</title>
        <authorList>
            <person name="Moen B."/>
        </authorList>
    </citation>
    <scope>NUCLEOTIDE SEQUENCE [LARGE SCALE GENOMIC DNA]</scope>
    <source>
        <strain evidence="9 12">MF6766</strain>
    </source>
</reference>
<dbReference type="InterPro" id="IPR029487">
    <property type="entry name" value="NEL_dom"/>
</dbReference>
<dbReference type="EMBL" id="JAENSR010000003">
    <property type="protein sequence ID" value="MBK3459894.1"/>
    <property type="molecule type" value="Genomic_DNA"/>
</dbReference>
<dbReference type="PROSITE" id="PS51450">
    <property type="entry name" value="LRR"/>
    <property type="match status" value="2"/>
</dbReference>
<dbReference type="InterPro" id="IPR046673">
    <property type="entry name" value="ToxA_N"/>
</dbReference>
<dbReference type="RefSeq" id="WP_153872142.1">
    <property type="nucleotide sequence ID" value="NZ_JAEKCT010000011.1"/>
</dbReference>
<evidence type="ECO:0000313" key="9">
    <source>
        <dbReference type="EMBL" id="MBK3459894.1"/>
    </source>
</evidence>
<gene>
    <name evidence="10" type="ORF">FRT59_20305</name>
    <name evidence="9" type="ORF">JJD71_12565</name>
</gene>
<evidence type="ECO:0000256" key="6">
    <source>
        <dbReference type="PROSITE-ProRule" id="PRU01398"/>
    </source>
</evidence>
<evidence type="ECO:0000256" key="1">
    <source>
        <dbReference type="ARBA" id="ARBA00000900"/>
    </source>
</evidence>
<keyword evidence="6" id="KW-0964">Secreted</keyword>
<dbReference type="GO" id="GO:0005576">
    <property type="term" value="C:extracellular region"/>
    <property type="evidence" value="ECO:0007669"/>
    <property type="project" value="UniProtKB-UniRule"/>
</dbReference>
<keyword evidence="12" id="KW-1185">Reference proteome</keyword>
<feature type="active site" description="Glycyl thioester intermediate" evidence="6">
    <location>
        <position position="2186"/>
    </location>
</feature>
<dbReference type="InterPro" id="IPR001611">
    <property type="entry name" value="Leu-rich_rpt"/>
</dbReference>
<evidence type="ECO:0000313" key="11">
    <source>
        <dbReference type="Proteomes" id="UP000408764"/>
    </source>
</evidence>
<dbReference type="SMART" id="SM00364">
    <property type="entry name" value="LRR_BAC"/>
    <property type="match status" value="7"/>
</dbReference>
<keyword evidence="5" id="KW-0843">Virulence</keyword>
<dbReference type="Proteomes" id="UP000620382">
    <property type="component" value="Unassembled WGS sequence"/>
</dbReference>
<dbReference type="PROSITE" id="PS52053">
    <property type="entry name" value="NEL"/>
    <property type="match status" value="1"/>
</dbReference>
<evidence type="ECO:0000313" key="12">
    <source>
        <dbReference type="Proteomes" id="UP000620382"/>
    </source>
</evidence>
<proteinExistence type="inferred from homology"/>
<dbReference type="GO" id="GO:0005737">
    <property type="term" value="C:cytoplasm"/>
    <property type="evidence" value="ECO:0007669"/>
    <property type="project" value="TreeGrafter"/>
</dbReference>
<dbReference type="Gene3D" id="3.80.10.10">
    <property type="entry name" value="Ribonuclease Inhibitor"/>
    <property type="match status" value="3"/>
</dbReference>
<evidence type="ECO:0000256" key="4">
    <source>
        <dbReference type="ARBA" id="ARBA00022737"/>
    </source>
</evidence>
<evidence type="ECO:0000256" key="2">
    <source>
        <dbReference type="ARBA" id="ARBA00012483"/>
    </source>
</evidence>
<dbReference type="GO" id="GO:0061630">
    <property type="term" value="F:ubiquitin protein ligase activity"/>
    <property type="evidence" value="ECO:0007669"/>
    <property type="project" value="UniProtKB-EC"/>
</dbReference>
<comment type="similarity">
    <text evidence="6">Belongs to the LRR-containing bacterial E3 ligase family.</text>
</comment>
<organism evidence="10 11">
    <name type="scientific">Pseudomonas haemolytica</name>
    <dbReference type="NCBI Taxonomy" id="2600065"/>
    <lineage>
        <taxon>Bacteria</taxon>
        <taxon>Pseudomonadati</taxon>
        <taxon>Pseudomonadota</taxon>
        <taxon>Gammaproteobacteria</taxon>
        <taxon>Pseudomonadales</taxon>
        <taxon>Pseudomonadaceae</taxon>
        <taxon>Pseudomonas</taxon>
    </lineage>
</organism>
<dbReference type="Pfam" id="PF14496">
    <property type="entry name" value="NEL"/>
    <property type="match status" value="1"/>
</dbReference>
<keyword evidence="6" id="KW-0832">Ubl conjugation</keyword>
<evidence type="ECO:0000256" key="5">
    <source>
        <dbReference type="ARBA" id="ARBA00023026"/>
    </source>
</evidence>
<feature type="region of interest" description="Disordered" evidence="7">
    <location>
        <begin position="2060"/>
        <end position="2083"/>
    </location>
</feature>
<dbReference type="Pfam" id="PF20178">
    <property type="entry name" value="ToxA_N"/>
    <property type="match status" value="1"/>
</dbReference>
<reference evidence="10 11" key="1">
    <citation type="submission" date="2019-08" db="EMBL/GenBank/DDBJ databases">
        <title>Pseudomonas haemolytica sp. nov. isolated from raw milk and skim milk concentrate.</title>
        <authorList>
            <person name="Hofmann K."/>
            <person name="Huptas C."/>
            <person name="Doll E."/>
            <person name="Scherer S."/>
            <person name="Wenning M."/>
        </authorList>
    </citation>
    <scope>NUCLEOTIDE SEQUENCE [LARGE SCALE GENOMIC DNA]</scope>
    <source>
        <strain evidence="10 11">DSM 108987</strain>
    </source>
</reference>
<dbReference type="EC" id="2.3.2.27" evidence="2"/>
<dbReference type="Gene3D" id="1.20.58.360">
    <property type="entry name" value="Shigella T3SS effector IpaH defines"/>
    <property type="match status" value="1"/>
</dbReference>
<keyword evidence="6" id="KW-0808">Transferase</keyword>
<keyword evidence="6" id="KW-1035">Host cytoplasm</keyword>
<comment type="PTM">
    <text evidence="6">Ubiquitinated in the presence of host E1 ubiquitin-activating enzyme, E2 ubiquitin-conjugating enzyme and ubiquitin.</text>
</comment>
<dbReference type="Proteomes" id="UP000408764">
    <property type="component" value="Unassembled WGS sequence"/>
</dbReference>
<name>A0A5P1DIJ7_9PSED</name>